<evidence type="ECO:0000259" key="2">
    <source>
        <dbReference type="Pfam" id="PF02668"/>
    </source>
</evidence>
<dbReference type="InterPro" id="IPR042098">
    <property type="entry name" value="TauD-like_sf"/>
</dbReference>
<protein>
    <submittedName>
        <fullName evidence="4">Uncharacterized protein LOC116301636</fullName>
    </submittedName>
</protein>
<evidence type="ECO:0000313" key="3">
    <source>
        <dbReference type="Proteomes" id="UP000515163"/>
    </source>
</evidence>
<dbReference type="GeneID" id="116301636"/>
<dbReference type="InterPro" id="IPR050411">
    <property type="entry name" value="AlphaKG_dependent_hydroxylases"/>
</dbReference>
<keyword evidence="1" id="KW-0560">Oxidoreductase</keyword>
<dbReference type="OrthoDB" id="408743at2759"/>
<evidence type="ECO:0000256" key="1">
    <source>
        <dbReference type="ARBA" id="ARBA00023002"/>
    </source>
</evidence>
<sequence>MSLSLFLSVSRRQSSIVKHLQRFHAAKISRRTAVLGYYREKSYQAFQESHQDELFSPLDPCELAPKRKYPLAGIKYLPGSDGKGFPEFLANPRQGLPQAYKIQHADQFSISEWAQHCRKLLDEQLPKYGVVLFRGLPLSTGEHFSLFSNALGYTAMGYDGGTGERPTFDQEAQIYVSTLEDKANNMEPHNEMSYLPVYPRKVIFHCNVPPEAGCGGVTPITRNSEILELLDPKIVQKFEEKQVCYIRTQPDGIKSYLPTWQDSFRTDDRKRVEKVLEKIKSTYKWNQDGSLCYRYNLPATIYHPQTGEKVWFNQACAHHCTYLKNSPMFDGVIFESDSHYPTHTTYGDGTEIEPEVLQYIREIGWKCTVGFEWEKSDTLVLDNLKARHGRLSYTGERRLLVYMSSD</sequence>
<dbReference type="InParanoid" id="A0A6P8II78"/>
<evidence type="ECO:0000313" key="4">
    <source>
        <dbReference type="RefSeq" id="XP_031566581.1"/>
    </source>
</evidence>
<keyword evidence="3" id="KW-1185">Reference proteome</keyword>
<proteinExistence type="predicted"/>
<dbReference type="Pfam" id="PF02668">
    <property type="entry name" value="TauD"/>
    <property type="match status" value="1"/>
</dbReference>
<dbReference type="SUPFAM" id="SSF51197">
    <property type="entry name" value="Clavaminate synthase-like"/>
    <property type="match status" value="1"/>
</dbReference>
<feature type="domain" description="TauD/TfdA-like" evidence="2">
    <location>
        <begin position="103"/>
        <end position="401"/>
    </location>
</feature>
<dbReference type="KEGG" id="aten:116301636"/>
<dbReference type="InterPro" id="IPR003819">
    <property type="entry name" value="TauD/TfdA-like"/>
</dbReference>
<organism evidence="3 4">
    <name type="scientific">Actinia tenebrosa</name>
    <name type="common">Australian red waratah sea anemone</name>
    <dbReference type="NCBI Taxonomy" id="6105"/>
    <lineage>
        <taxon>Eukaryota</taxon>
        <taxon>Metazoa</taxon>
        <taxon>Cnidaria</taxon>
        <taxon>Anthozoa</taxon>
        <taxon>Hexacorallia</taxon>
        <taxon>Actiniaria</taxon>
        <taxon>Actiniidae</taxon>
        <taxon>Actinia</taxon>
    </lineage>
</organism>
<gene>
    <name evidence="4" type="primary">LOC116301636</name>
</gene>
<reference evidence="4" key="1">
    <citation type="submission" date="2025-08" db="UniProtKB">
        <authorList>
            <consortium name="RefSeq"/>
        </authorList>
    </citation>
    <scope>IDENTIFICATION</scope>
    <source>
        <tissue evidence="4">Tentacle</tissue>
    </source>
</reference>
<dbReference type="Proteomes" id="UP000515163">
    <property type="component" value="Unplaced"/>
</dbReference>
<dbReference type="PANTHER" id="PTHR10696">
    <property type="entry name" value="GAMMA-BUTYROBETAINE HYDROXYLASE-RELATED"/>
    <property type="match status" value="1"/>
</dbReference>
<dbReference type="Gene3D" id="3.60.130.10">
    <property type="entry name" value="Clavaminate synthase-like"/>
    <property type="match status" value="1"/>
</dbReference>
<dbReference type="RefSeq" id="XP_031566581.1">
    <property type="nucleotide sequence ID" value="XM_031710721.1"/>
</dbReference>
<dbReference type="PANTHER" id="PTHR10696:SF21">
    <property type="entry name" value="TAUD_TFDA-LIKE DOMAIN-CONTAINING PROTEIN"/>
    <property type="match status" value="1"/>
</dbReference>
<name>A0A6P8II78_ACTTE</name>
<dbReference type="AlphaFoldDB" id="A0A6P8II78"/>
<accession>A0A6P8II78</accession>
<dbReference type="GO" id="GO:0016491">
    <property type="term" value="F:oxidoreductase activity"/>
    <property type="evidence" value="ECO:0007669"/>
    <property type="project" value="UniProtKB-KW"/>
</dbReference>